<name>A0ABR1US66_9PEZI</name>
<evidence type="ECO:0000313" key="2">
    <source>
        <dbReference type="EMBL" id="KAK8061772.1"/>
    </source>
</evidence>
<dbReference type="Proteomes" id="UP001480595">
    <property type="component" value="Unassembled WGS sequence"/>
</dbReference>
<proteinExistence type="predicted"/>
<accession>A0ABR1US66</accession>
<feature type="compositionally biased region" description="Basic and acidic residues" evidence="1">
    <location>
        <begin position="1"/>
        <end position="13"/>
    </location>
</feature>
<dbReference type="RefSeq" id="XP_066715034.1">
    <property type="nucleotide sequence ID" value="XM_066859547.1"/>
</dbReference>
<protein>
    <submittedName>
        <fullName evidence="2">Uncharacterized protein</fullName>
    </submittedName>
</protein>
<reference evidence="2 3" key="1">
    <citation type="submission" date="2023-01" db="EMBL/GenBank/DDBJ databases">
        <title>Analysis of 21 Apiospora genomes using comparative genomics revels a genus with tremendous synthesis potential of carbohydrate active enzymes and secondary metabolites.</title>
        <authorList>
            <person name="Sorensen T."/>
        </authorList>
    </citation>
    <scope>NUCLEOTIDE SEQUENCE [LARGE SCALE GENOMIC DNA]</scope>
    <source>
        <strain evidence="2 3">CBS 135458</strain>
    </source>
</reference>
<evidence type="ECO:0000313" key="3">
    <source>
        <dbReference type="Proteomes" id="UP001480595"/>
    </source>
</evidence>
<gene>
    <name evidence="2" type="ORF">PG994_008138</name>
</gene>
<dbReference type="GeneID" id="92092610"/>
<keyword evidence="3" id="KW-1185">Reference proteome</keyword>
<feature type="region of interest" description="Disordered" evidence="1">
    <location>
        <begin position="1"/>
        <end position="41"/>
    </location>
</feature>
<organism evidence="2 3">
    <name type="scientific">Apiospora phragmitis</name>
    <dbReference type="NCBI Taxonomy" id="2905665"/>
    <lineage>
        <taxon>Eukaryota</taxon>
        <taxon>Fungi</taxon>
        <taxon>Dikarya</taxon>
        <taxon>Ascomycota</taxon>
        <taxon>Pezizomycotina</taxon>
        <taxon>Sordariomycetes</taxon>
        <taxon>Xylariomycetidae</taxon>
        <taxon>Amphisphaeriales</taxon>
        <taxon>Apiosporaceae</taxon>
        <taxon>Apiospora</taxon>
    </lineage>
</organism>
<sequence length="89" mass="9918">MADSSDKKVEHATRTAAPSGSRTTAAAPTPKPLTSGDLKYRPMRLYQKRQRANGMVQQQLKETAFGLLNDENSKRLILRPIDQCLSDDM</sequence>
<dbReference type="EMBL" id="JAQQWL010000008">
    <property type="protein sequence ID" value="KAK8061772.1"/>
    <property type="molecule type" value="Genomic_DNA"/>
</dbReference>
<comment type="caution">
    <text evidence="2">The sequence shown here is derived from an EMBL/GenBank/DDBJ whole genome shotgun (WGS) entry which is preliminary data.</text>
</comment>
<evidence type="ECO:0000256" key="1">
    <source>
        <dbReference type="SAM" id="MobiDB-lite"/>
    </source>
</evidence>